<dbReference type="AlphaFoldDB" id="A0A939DFF6"/>
<feature type="domain" description="TonB-dependent receptor plug" evidence="15">
    <location>
        <begin position="53"/>
        <end position="163"/>
    </location>
</feature>
<evidence type="ECO:0000256" key="7">
    <source>
        <dbReference type="ARBA" id="ARBA00023077"/>
    </source>
</evidence>
<keyword evidence="17" id="KW-1185">Reference proteome</keyword>
<evidence type="ECO:0000256" key="9">
    <source>
        <dbReference type="ARBA" id="ARBA00023170"/>
    </source>
</evidence>
<evidence type="ECO:0000259" key="15">
    <source>
        <dbReference type="Pfam" id="PF07715"/>
    </source>
</evidence>
<dbReference type="Proteomes" id="UP000664303">
    <property type="component" value="Unassembled WGS sequence"/>
</dbReference>
<keyword evidence="4 11" id="KW-1134">Transmembrane beta strand</keyword>
<dbReference type="SUPFAM" id="SSF56935">
    <property type="entry name" value="Porins"/>
    <property type="match status" value="1"/>
</dbReference>
<keyword evidence="3 11" id="KW-0813">Transport</keyword>
<dbReference type="GO" id="GO:0009279">
    <property type="term" value="C:cell outer membrane"/>
    <property type="evidence" value="ECO:0007669"/>
    <property type="project" value="UniProtKB-SubCell"/>
</dbReference>
<dbReference type="CDD" id="cd01347">
    <property type="entry name" value="ligand_gated_channel"/>
    <property type="match status" value="1"/>
</dbReference>
<evidence type="ECO:0000256" key="11">
    <source>
        <dbReference type="PROSITE-ProRule" id="PRU01360"/>
    </source>
</evidence>
<keyword evidence="5 11" id="KW-0812">Transmembrane</keyword>
<dbReference type="PROSITE" id="PS52016">
    <property type="entry name" value="TONB_DEPENDENT_REC_3"/>
    <property type="match status" value="1"/>
</dbReference>
<dbReference type="Gene3D" id="2.170.130.10">
    <property type="entry name" value="TonB-dependent receptor, plug domain"/>
    <property type="match status" value="1"/>
</dbReference>
<name>A0A939DFF6_9GAMM</name>
<evidence type="ECO:0000256" key="3">
    <source>
        <dbReference type="ARBA" id="ARBA00022448"/>
    </source>
</evidence>
<organism evidence="16 17">
    <name type="scientific">Parahaliea mediterranea</name>
    <dbReference type="NCBI Taxonomy" id="651086"/>
    <lineage>
        <taxon>Bacteria</taxon>
        <taxon>Pseudomonadati</taxon>
        <taxon>Pseudomonadota</taxon>
        <taxon>Gammaproteobacteria</taxon>
        <taxon>Cellvibrionales</taxon>
        <taxon>Halieaceae</taxon>
        <taxon>Parahaliea</taxon>
    </lineage>
</organism>
<dbReference type="PANTHER" id="PTHR30069">
    <property type="entry name" value="TONB-DEPENDENT OUTER MEMBRANE RECEPTOR"/>
    <property type="match status" value="1"/>
</dbReference>
<dbReference type="InterPro" id="IPR012910">
    <property type="entry name" value="Plug_dom"/>
</dbReference>
<comment type="caution">
    <text evidence="16">The sequence shown here is derived from an EMBL/GenBank/DDBJ whole genome shotgun (WGS) entry which is preliminary data.</text>
</comment>
<evidence type="ECO:0000256" key="8">
    <source>
        <dbReference type="ARBA" id="ARBA00023136"/>
    </source>
</evidence>
<gene>
    <name evidence="16" type="ORF">JYP50_11440</name>
</gene>
<keyword evidence="10 11" id="KW-0998">Cell outer membrane</keyword>
<dbReference type="InterPro" id="IPR037066">
    <property type="entry name" value="Plug_dom_sf"/>
</dbReference>
<dbReference type="Pfam" id="PF00593">
    <property type="entry name" value="TonB_dep_Rec_b-barrel"/>
    <property type="match status" value="1"/>
</dbReference>
<evidence type="ECO:0000256" key="6">
    <source>
        <dbReference type="ARBA" id="ARBA00022729"/>
    </source>
</evidence>
<feature type="chain" id="PRO_5037428988" evidence="13">
    <location>
        <begin position="33"/>
        <end position="758"/>
    </location>
</feature>
<feature type="domain" description="TonB-dependent receptor-like beta-barrel" evidence="14">
    <location>
        <begin position="261"/>
        <end position="710"/>
    </location>
</feature>
<dbReference type="EMBL" id="JAFKCZ010000007">
    <property type="protein sequence ID" value="MBN7797211.1"/>
    <property type="molecule type" value="Genomic_DNA"/>
</dbReference>
<keyword evidence="7 12" id="KW-0798">TonB box</keyword>
<dbReference type="InterPro" id="IPR000531">
    <property type="entry name" value="Beta-barrel_TonB"/>
</dbReference>
<dbReference type="RefSeq" id="WP_206560650.1">
    <property type="nucleotide sequence ID" value="NZ_JAFKCZ010000007.1"/>
</dbReference>
<evidence type="ECO:0000256" key="12">
    <source>
        <dbReference type="RuleBase" id="RU003357"/>
    </source>
</evidence>
<feature type="signal peptide" evidence="13">
    <location>
        <begin position="1"/>
        <end position="32"/>
    </location>
</feature>
<dbReference type="InterPro" id="IPR039426">
    <property type="entry name" value="TonB-dep_rcpt-like"/>
</dbReference>
<evidence type="ECO:0000256" key="4">
    <source>
        <dbReference type="ARBA" id="ARBA00022452"/>
    </source>
</evidence>
<sequence length="758" mass="83972">MSKPRTQFRRTAIARGVLLACGGPLLASPLLADPAPRELDLTVVESESIERDAVVDVITLQDISAEQIDNADDLVRYIPGVSVSRGDDRWGASGFNIRGLDEDRVAINVDGVPQGETLKYESGQAYGYFKGSRNGVDVEALKAVEIVKGADALFSGSGALAGAVNMTTKDPDDYLAPEGDDWGLGLKSAYSSENDETMATISAANRTGALESLLVYTWRGGHEFENHDMDGADIEGSAREVPDPQDRELNSVLGKLIYELSPGQEVGLVGSYYDRNTETDTRSYNGGWYHDRVGDDTNTVTRYGLFYNLEHETALFDTLSAAVNRQDNELEAITRQRAQFFIPPFFSSNENRVDNRSYDQELLQVTLDLEKTVGDHRLIYGLELQDKDYRNSQFRSSDDLNDDVVEWETENLGALVPRAEAEVYTLYGQDTFALGERTQLRLGLRYDDYSYDASADDNFPDQTGTLGTIGFDALTWTVGVEQAFSDHLSLEAGVSTGFRAPTVEEMYRTSGTQDDWNAVANPDLDAETSTNYDIALVGDYGLGSYRVGLFYSEYDDFIEYQDFEGINSNTGQPDPNGYQMPVNSDEVEMKGLELSATLDLSAALGLRDGLSTRFLAAYTEGEEANGDPVYSVQPPSAVWRLNYDSPRGNWGMQFVTSYTQGKKDGDSYSTEADGERLYPLYRSNTATVFDLVAYVDVIDNLRLVAGVYNLGDKEYYAWDSVRFIDQGDLRPGIGVTDNGIRRYSEPGRNFELSLNYQF</sequence>
<evidence type="ECO:0000313" key="17">
    <source>
        <dbReference type="Proteomes" id="UP000664303"/>
    </source>
</evidence>
<dbReference type="Gene3D" id="2.40.170.20">
    <property type="entry name" value="TonB-dependent receptor, beta-barrel domain"/>
    <property type="match status" value="1"/>
</dbReference>
<dbReference type="Pfam" id="PF07715">
    <property type="entry name" value="Plug"/>
    <property type="match status" value="1"/>
</dbReference>
<evidence type="ECO:0000256" key="5">
    <source>
        <dbReference type="ARBA" id="ARBA00022692"/>
    </source>
</evidence>
<keyword evidence="8 11" id="KW-0472">Membrane</keyword>
<dbReference type="InterPro" id="IPR010949">
    <property type="entry name" value="TonB_Hb/transfer/lactofer_rcpt"/>
</dbReference>
<reference evidence="16" key="1">
    <citation type="submission" date="2021-02" db="EMBL/GenBank/DDBJ databases">
        <title>PHA producing bacteria isolated from coastal sediment in Guangdong, Shenzhen.</title>
        <authorList>
            <person name="Zheng W."/>
            <person name="Yu S."/>
            <person name="Huang Y."/>
        </authorList>
    </citation>
    <scope>NUCLEOTIDE SEQUENCE</scope>
    <source>
        <strain evidence="16">TN14-10</strain>
    </source>
</reference>
<protein>
    <submittedName>
        <fullName evidence="16">TonB-dependent hemoglobin/transferrin/lactoferrin family receptor</fullName>
    </submittedName>
</protein>
<dbReference type="GO" id="GO:0015344">
    <property type="term" value="F:siderophore uptake transmembrane transporter activity"/>
    <property type="evidence" value="ECO:0007669"/>
    <property type="project" value="TreeGrafter"/>
</dbReference>
<proteinExistence type="inferred from homology"/>
<keyword evidence="9 16" id="KW-0675">Receptor</keyword>
<accession>A0A939DFF6</accession>
<evidence type="ECO:0000313" key="16">
    <source>
        <dbReference type="EMBL" id="MBN7797211.1"/>
    </source>
</evidence>
<dbReference type="GO" id="GO:0044718">
    <property type="term" value="P:siderophore transmembrane transport"/>
    <property type="evidence" value="ECO:0007669"/>
    <property type="project" value="TreeGrafter"/>
</dbReference>
<dbReference type="InterPro" id="IPR036942">
    <property type="entry name" value="Beta-barrel_TonB_sf"/>
</dbReference>
<comment type="subcellular location">
    <subcellularLocation>
        <location evidence="1 11">Cell outer membrane</location>
        <topology evidence="1 11">Multi-pass membrane protein</topology>
    </subcellularLocation>
</comment>
<keyword evidence="6 13" id="KW-0732">Signal</keyword>
<evidence type="ECO:0000256" key="10">
    <source>
        <dbReference type="ARBA" id="ARBA00023237"/>
    </source>
</evidence>
<comment type="similarity">
    <text evidence="2">Belongs to the TonB-dependent receptor family. Hemoglobin/haptoglobin binding protein subfamily.</text>
</comment>
<dbReference type="PANTHER" id="PTHR30069:SF29">
    <property type="entry name" value="HEMOGLOBIN AND HEMOGLOBIN-HAPTOGLOBIN-BINDING PROTEIN 1-RELATED"/>
    <property type="match status" value="1"/>
</dbReference>
<evidence type="ECO:0000256" key="1">
    <source>
        <dbReference type="ARBA" id="ARBA00004571"/>
    </source>
</evidence>
<evidence type="ECO:0000256" key="2">
    <source>
        <dbReference type="ARBA" id="ARBA00008143"/>
    </source>
</evidence>
<dbReference type="NCBIfam" id="TIGR01786">
    <property type="entry name" value="TonB-hemlactrns"/>
    <property type="match status" value="1"/>
</dbReference>
<evidence type="ECO:0000259" key="14">
    <source>
        <dbReference type="Pfam" id="PF00593"/>
    </source>
</evidence>
<evidence type="ECO:0000256" key="13">
    <source>
        <dbReference type="SAM" id="SignalP"/>
    </source>
</evidence>